<dbReference type="EMBL" id="AKCR02000003">
    <property type="protein sequence ID" value="PKK32570.1"/>
    <property type="molecule type" value="Genomic_DNA"/>
</dbReference>
<organism evidence="2 3">
    <name type="scientific">Columba livia</name>
    <name type="common">Rock dove</name>
    <dbReference type="NCBI Taxonomy" id="8932"/>
    <lineage>
        <taxon>Eukaryota</taxon>
        <taxon>Metazoa</taxon>
        <taxon>Chordata</taxon>
        <taxon>Craniata</taxon>
        <taxon>Vertebrata</taxon>
        <taxon>Euteleostomi</taxon>
        <taxon>Archelosauria</taxon>
        <taxon>Archosauria</taxon>
        <taxon>Dinosauria</taxon>
        <taxon>Saurischia</taxon>
        <taxon>Theropoda</taxon>
        <taxon>Coelurosauria</taxon>
        <taxon>Aves</taxon>
        <taxon>Neognathae</taxon>
        <taxon>Neoaves</taxon>
        <taxon>Columbimorphae</taxon>
        <taxon>Columbiformes</taxon>
        <taxon>Columbidae</taxon>
        <taxon>Columba</taxon>
    </lineage>
</organism>
<evidence type="ECO:0000313" key="2">
    <source>
        <dbReference type="EMBL" id="PKK32570.1"/>
    </source>
</evidence>
<dbReference type="Proteomes" id="UP000053872">
    <property type="component" value="Unassembled WGS sequence"/>
</dbReference>
<protein>
    <submittedName>
        <fullName evidence="2">Protein S100-A16-like</fullName>
    </submittedName>
</protein>
<comment type="caution">
    <text evidence="2">The sequence shown here is derived from an EMBL/GenBank/DDBJ whole genome shotgun (WGS) entry which is preliminary data.</text>
</comment>
<feature type="compositionally biased region" description="Pro residues" evidence="1">
    <location>
        <begin position="78"/>
        <end position="88"/>
    </location>
</feature>
<sequence length="152" mass="15888">MRGPRRGEGSPAWTPQPSSASCGSSWATSSQTRRSPRLWPPSLRSWTPMGTGASPLMSTGSWWPGCAMSCASAASGPPLHPRPPPSPGTHPTSMSPMSLTQTLRCCEPTGHPGTLQAGECPNCGIYHPKLWGGVGMGTHGCVTVPLPGVCWR</sequence>
<keyword evidence="3" id="KW-1185">Reference proteome</keyword>
<feature type="compositionally biased region" description="Low complexity" evidence="1">
    <location>
        <begin position="18"/>
        <end position="30"/>
    </location>
</feature>
<evidence type="ECO:0000313" key="3">
    <source>
        <dbReference type="Proteomes" id="UP000053872"/>
    </source>
</evidence>
<dbReference type="PROSITE" id="PS51257">
    <property type="entry name" value="PROKAR_LIPOPROTEIN"/>
    <property type="match status" value="1"/>
</dbReference>
<name>A0A2I0MSB1_COLLI</name>
<feature type="region of interest" description="Disordered" evidence="1">
    <location>
        <begin position="74"/>
        <end position="97"/>
    </location>
</feature>
<reference evidence="2 3" key="1">
    <citation type="journal article" date="2013" name="Science">
        <title>Genomic diversity and evolution of the head crest in the rock pigeon.</title>
        <authorList>
            <person name="Shapiro M.D."/>
            <person name="Kronenberg Z."/>
            <person name="Li C."/>
            <person name="Domyan E.T."/>
            <person name="Pan H."/>
            <person name="Campbell M."/>
            <person name="Tan H."/>
            <person name="Huff C.D."/>
            <person name="Hu H."/>
            <person name="Vickrey A.I."/>
            <person name="Nielsen S.C."/>
            <person name="Stringham S.A."/>
            <person name="Hu H."/>
            <person name="Willerslev E."/>
            <person name="Gilbert M.T."/>
            <person name="Yandell M."/>
            <person name="Zhang G."/>
            <person name="Wang J."/>
        </authorList>
    </citation>
    <scope>NUCLEOTIDE SEQUENCE [LARGE SCALE GENOMIC DNA]</scope>
    <source>
        <tissue evidence="2">Blood</tissue>
    </source>
</reference>
<proteinExistence type="predicted"/>
<dbReference type="InParanoid" id="A0A2I0MSB1"/>
<gene>
    <name evidence="2" type="ORF">A306_00003098</name>
</gene>
<evidence type="ECO:0000256" key="1">
    <source>
        <dbReference type="SAM" id="MobiDB-lite"/>
    </source>
</evidence>
<accession>A0A2I0MSB1</accession>
<feature type="region of interest" description="Disordered" evidence="1">
    <location>
        <begin position="1"/>
        <end position="54"/>
    </location>
</feature>
<dbReference type="AlphaFoldDB" id="A0A2I0MSB1"/>